<protein>
    <recommendedName>
        <fullName evidence="3">Lacal_2735 family protein</fullName>
    </recommendedName>
</protein>
<evidence type="ECO:0000313" key="1">
    <source>
        <dbReference type="EMBL" id="QDU47469.1"/>
    </source>
</evidence>
<dbReference type="Proteomes" id="UP000319383">
    <property type="component" value="Chromosome"/>
</dbReference>
<dbReference type="KEGG" id="sdyn:Mal52_60000"/>
<evidence type="ECO:0000313" key="2">
    <source>
        <dbReference type="Proteomes" id="UP000319383"/>
    </source>
</evidence>
<dbReference type="EMBL" id="CP036276">
    <property type="protein sequence ID" value="QDU47469.1"/>
    <property type="molecule type" value="Genomic_DNA"/>
</dbReference>
<dbReference type="InterPro" id="IPR045493">
    <property type="entry name" value="DUF6435"/>
</dbReference>
<accession>A0A517ZYC2</accession>
<sequence>MFGLFANKKSKLEAKYAQLLEEAHRLSHSSRIQSDLKTAEAEEVLKAIKELEEGQAK</sequence>
<gene>
    <name evidence="1" type="ORF">Mal52_60000</name>
</gene>
<proteinExistence type="predicted"/>
<dbReference type="RefSeq" id="WP_145380281.1">
    <property type="nucleotide sequence ID" value="NZ_CP036276.1"/>
</dbReference>
<dbReference type="Pfam" id="PF20027">
    <property type="entry name" value="DUF6435"/>
    <property type="match status" value="1"/>
</dbReference>
<evidence type="ECO:0008006" key="3">
    <source>
        <dbReference type="Google" id="ProtNLM"/>
    </source>
</evidence>
<keyword evidence="2" id="KW-1185">Reference proteome</keyword>
<name>A0A517ZYC2_9PLAN</name>
<reference evidence="1 2" key="1">
    <citation type="submission" date="2019-02" db="EMBL/GenBank/DDBJ databases">
        <title>Deep-cultivation of Planctomycetes and their phenomic and genomic characterization uncovers novel biology.</title>
        <authorList>
            <person name="Wiegand S."/>
            <person name="Jogler M."/>
            <person name="Boedeker C."/>
            <person name="Pinto D."/>
            <person name="Vollmers J."/>
            <person name="Rivas-Marin E."/>
            <person name="Kohn T."/>
            <person name="Peeters S.H."/>
            <person name="Heuer A."/>
            <person name="Rast P."/>
            <person name="Oberbeckmann S."/>
            <person name="Bunk B."/>
            <person name="Jeske O."/>
            <person name="Meyerdierks A."/>
            <person name="Storesund J.E."/>
            <person name="Kallscheuer N."/>
            <person name="Luecker S."/>
            <person name="Lage O.M."/>
            <person name="Pohl T."/>
            <person name="Merkel B.J."/>
            <person name="Hornburger P."/>
            <person name="Mueller R.-W."/>
            <person name="Bruemmer F."/>
            <person name="Labrenz M."/>
            <person name="Spormann A.M."/>
            <person name="Op den Camp H."/>
            <person name="Overmann J."/>
            <person name="Amann R."/>
            <person name="Jetten M.S.M."/>
            <person name="Mascher T."/>
            <person name="Medema M.H."/>
            <person name="Devos D.P."/>
            <person name="Kaster A.-K."/>
            <person name="Ovreas L."/>
            <person name="Rohde M."/>
            <person name="Galperin M.Y."/>
            <person name="Jogler C."/>
        </authorList>
    </citation>
    <scope>NUCLEOTIDE SEQUENCE [LARGE SCALE GENOMIC DNA]</scope>
    <source>
        <strain evidence="1 2">Mal52</strain>
    </source>
</reference>
<organism evidence="1 2">
    <name type="scientific">Symmachiella dynata</name>
    <dbReference type="NCBI Taxonomy" id="2527995"/>
    <lineage>
        <taxon>Bacteria</taxon>
        <taxon>Pseudomonadati</taxon>
        <taxon>Planctomycetota</taxon>
        <taxon>Planctomycetia</taxon>
        <taxon>Planctomycetales</taxon>
        <taxon>Planctomycetaceae</taxon>
        <taxon>Symmachiella</taxon>
    </lineage>
</organism>
<dbReference type="AlphaFoldDB" id="A0A517ZYC2"/>
<dbReference type="NCBIfam" id="NF033487">
    <property type="entry name" value="Lacal_2735_fam"/>
    <property type="match status" value="1"/>
</dbReference>